<keyword evidence="2" id="KW-1185">Reference proteome</keyword>
<dbReference type="AlphaFoldDB" id="A0A6M8B0G9"/>
<dbReference type="RefSeq" id="WP_159524465.1">
    <property type="nucleotide sequence ID" value="NZ_CP053642.1"/>
</dbReference>
<dbReference type="Proteomes" id="UP000504752">
    <property type="component" value="Chromosome"/>
</dbReference>
<dbReference type="InterPro" id="IPR029058">
    <property type="entry name" value="AB_hydrolase_fold"/>
</dbReference>
<proteinExistence type="predicted"/>
<dbReference type="NCBIfam" id="NF033892">
    <property type="entry name" value="XcbB_CpsF_sero"/>
    <property type="match status" value="1"/>
</dbReference>
<dbReference type="EMBL" id="CP053642">
    <property type="protein sequence ID" value="QKD80024.1"/>
    <property type="molecule type" value="Genomic_DNA"/>
</dbReference>
<sequence>MGVFDDVGTVRQEAGSRTVTVGLPSLVASPRAILRPTTMAPPDRLRVTDERLGADTTLIALARQDPGFRAALKEITAEGYLVAGAGDGEGVLVRRDCVGSFWDEVRTGECSLTRSGVAYSYQEPEWGLPARYLVVVFSGMHSDWNYPGLDRYIFPQFRHVGSLTPPGTAVLRLGDLGGVSGSFFMDTADAPSNCDDISELIVAAINRLGLEPQRVCLIGPSKGATGAAIHGLRLHLPFIAVDPIVDDTFYREERDDQHFTGAPIFPRRVEEVLAELIDEPGSASPPPCAVLTARGSEICSDALAFARDLRRPCAVYESDDPRVDAHPGVARAVLGPAIAALNAILLGIPVGSTSAAPSTSARES</sequence>
<accession>A0A6M8B0G9</accession>
<dbReference type="Gene3D" id="3.40.50.1820">
    <property type="entry name" value="alpha/beta hydrolase"/>
    <property type="match status" value="1"/>
</dbReference>
<name>A0A6M8B0G9_9ACTO</name>
<protein>
    <submittedName>
        <fullName evidence="1">XcbB/CpsF family capsular polysaccharide biosynthesis protein</fullName>
    </submittedName>
</protein>
<gene>
    <name evidence="1" type="ORF">HPC72_07145</name>
</gene>
<evidence type="ECO:0000313" key="1">
    <source>
        <dbReference type="EMBL" id="QKD80024.1"/>
    </source>
</evidence>
<organism evidence="1 2">
    <name type="scientific">Actinomyces marmotae</name>
    <dbReference type="NCBI Taxonomy" id="2737173"/>
    <lineage>
        <taxon>Bacteria</taxon>
        <taxon>Bacillati</taxon>
        <taxon>Actinomycetota</taxon>
        <taxon>Actinomycetes</taxon>
        <taxon>Actinomycetales</taxon>
        <taxon>Actinomycetaceae</taxon>
        <taxon>Actinomyces</taxon>
    </lineage>
</organism>
<dbReference type="KEGG" id="amam:HPC72_07145"/>
<reference evidence="1 2" key="1">
    <citation type="submission" date="2020-05" db="EMBL/GenBank/DDBJ databases">
        <title>Actinomyces sp. zg-325.</title>
        <authorList>
            <person name="Yang C."/>
        </authorList>
    </citation>
    <scope>NUCLEOTIDE SEQUENCE [LARGE SCALE GENOMIC DNA]</scope>
    <source>
        <strain evidence="2">zg-325</strain>
    </source>
</reference>
<dbReference type="SUPFAM" id="SSF53474">
    <property type="entry name" value="alpha/beta-Hydrolases"/>
    <property type="match status" value="1"/>
</dbReference>
<evidence type="ECO:0000313" key="2">
    <source>
        <dbReference type="Proteomes" id="UP000504752"/>
    </source>
</evidence>